<feature type="region of interest" description="Disordered" evidence="1">
    <location>
        <begin position="1"/>
        <end position="23"/>
    </location>
</feature>
<sequence length="77" mass="8686">MAPSPAKKERRKHLTREKREEASRQAFNLMKKSDSIGEAAAAIAKIYGVSTTTAQGWIRRGRYLVEKAKKAREAAKR</sequence>
<keyword evidence="3" id="KW-1185">Reference proteome</keyword>
<evidence type="ECO:0000256" key="1">
    <source>
        <dbReference type="SAM" id="MobiDB-lite"/>
    </source>
</evidence>
<accession>A0A508TCY7</accession>
<protein>
    <recommendedName>
        <fullName evidence="4">HTH psq-type domain-containing protein</fullName>
    </recommendedName>
</protein>
<organism evidence="2 3">
    <name type="scientific">Bradyrhizobium ivorense</name>
    <dbReference type="NCBI Taxonomy" id="2511166"/>
    <lineage>
        <taxon>Bacteria</taxon>
        <taxon>Pseudomonadati</taxon>
        <taxon>Pseudomonadota</taxon>
        <taxon>Alphaproteobacteria</taxon>
        <taxon>Hyphomicrobiales</taxon>
        <taxon>Nitrobacteraceae</taxon>
        <taxon>Bradyrhizobium</taxon>
    </lineage>
</organism>
<proteinExistence type="predicted"/>
<name>A0A508TCY7_9BRAD</name>
<gene>
    <name evidence="2" type="ORF">CI1B_43050</name>
</gene>
<dbReference type="RefSeq" id="WP_139482671.1">
    <property type="nucleotide sequence ID" value="NZ_CAADFB020000021.1"/>
</dbReference>
<evidence type="ECO:0008006" key="4">
    <source>
        <dbReference type="Google" id="ProtNLM"/>
    </source>
</evidence>
<evidence type="ECO:0000313" key="3">
    <source>
        <dbReference type="Proteomes" id="UP000328092"/>
    </source>
</evidence>
<dbReference type="EMBL" id="CAADFC020000016">
    <property type="protein sequence ID" value="VIO72659.1"/>
    <property type="molecule type" value="Genomic_DNA"/>
</dbReference>
<dbReference type="Proteomes" id="UP000328092">
    <property type="component" value="Unassembled WGS sequence"/>
</dbReference>
<evidence type="ECO:0000313" key="2">
    <source>
        <dbReference type="EMBL" id="VIO72659.1"/>
    </source>
</evidence>
<reference evidence="2" key="1">
    <citation type="submission" date="2019-02" db="EMBL/GenBank/DDBJ databases">
        <authorList>
            <person name="Pothier F.J."/>
        </authorList>
    </citation>
    <scope>NUCLEOTIDE SEQUENCE</scope>
    <source>
        <strain evidence="2">CI-1B</strain>
    </source>
</reference>
<dbReference type="AlphaFoldDB" id="A0A508TCY7"/>
<dbReference type="OrthoDB" id="8242060at2"/>
<comment type="caution">
    <text evidence="2">The sequence shown here is derived from an EMBL/GenBank/DDBJ whole genome shotgun (WGS) entry which is preliminary data.</text>
</comment>